<gene>
    <name evidence="1" type="ORF">SAMN05421647_109152</name>
</gene>
<evidence type="ECO:0000313" key="1">
    <source>
        <dbReference type="EMBL" id="SIQ81885.1"/>
    </source>
</evidence>
<name>A0A1N6VVV4_9GAMM</name>
<keyword evidence="2" id="KW-1185">Reference proteome</keyword>
<organism evidence="1 2">
    <name type="scientific">Marinobacterium stanieri</name>
    <dbReference type="NCBI Taxonomy" id="49186"/>
    <lineage>
        <taxon>Bacteria</taxon>
        <taxon>Pseudomonadati</taxon>
        <taxon>Pseudomonadota</taxon>
        <taxon>Gammaproteobacteria</taxon>
        <taxon>Oceanospirillales</taxon>
        <taxon>Oceanospirillaceae</taxon>
        <taxon>Marinobacterium</taxon>
    </lineage>
</organism>
<sequence>MMLRWLALLLLLGNALLLFWYGQQRQLAEPAPEATLKNLHLLHELDRSAQLQPRELQCYRLGVFMSESELQRARGLLADKGFVIERQDAQSAVIGYHLRVSVPADAEARIQLLDELALAGWVPQTDAGDFVLGPFVGDEAQQAARTERQALMAVLDVDVRQVPIPDPDPGHDLLVSIPAGDELDDVLRQLLLSGWPGIKIEKKSCEGVARP</sequence>
<dbReference type="Proteomes" id="UP000186895">
    <property type="component" value="Unassembled WGS sequence"/>
</dbReference>
<dbReference type="EMBL" id="FTMN01000009">
    <property type="protein sequence ID" value="SIQ81885.1"/>
    <property type="molecule type" value="Genomic_DNA"/>
</dbReference>
<dbReference type="STRING" id="49186.SAMN05421647_109152"/>
<evidence type="ECO:0000313" key="2">
    <source>
        <dbReference type="Proteomes" id="UP000186895"/>
    </source>
</evidence>
<accession>A0A1N6VVV4</accession>
<dbReference type="AlphaFoldDB" id="A0A1N6VVV4"/>
<reference evidence="1 2" key="1">
    <citation type="submission" date="2017-01" db="EMBL/GenBank/DDBJ databases">
        <authorList>
            <person name="Mah S.A."/>
            <person name="Swanson W.J."/>
            <person name="Moy G.W."/>
            <person name="Vacquier V.D."/>
        </authorList>
    </citation>
    <scope>NUCLEOTIDE SEQUENCE [LARGE SCALE GENOMIC DNA]</scope>
    <source>
        <strain evidence="1 2">DSM 7027</strain>
    </source>
</reference>
<protein>
    <submittedName>
        <fullName evidence="1">Uncharacterized protein</fullName>
    </submittedName>
</protein>
<proteinExistence type="predicted"/>